<gene>
    <name evidence="1" type="ORF">EDD73_1571</name>
</gene>
<evidence type="ECO:0000313" key="2">
    <source>
        <dbReference type="Proteomes" id="UP000294813"/>
    </source>
</evidence>
<dbReference type="RefSeq" id="WP_264672948.1">
    <property type="nucleotide sequence ID" value="NZ_JAOQNU010000058.1"/>
</dbReference>
<reference evidence="1 2" key="1">
    <citation type="submission" date="2019-03" db="EMBL/GenBank/DDBJ databases">
        <title>Genomic Encyclopedia of Type Strains, Phase IV (KMG-IV): sequencing the most valuable type-strain genomes for metagenomic binning, comparative biology and taxonomic classification.</title>
        <authorList>
            <person name="Goeker M."/>
        </authorList>
    </citation>
    <scope>NUCLEOTIDE SEQUENCE [LARGE SCALE GENOMIC DNA]</scope>
    <source>
        <strain evidence="1 2">DSM 11170</strain>
    </source>
</reference>
<evidence type="ECO:0000313" key="1">
    <source>
        <dbReference type="EMBL" id="TCP58662.1"/>
    </source>
</evidence>
<dbReference type="EMBL" id="SLXT01000057">
    <property type="protein sequence ID" value="TCP58662.1"/>
    <property type="molecule type" value="Genomic_DNA"/>
</dbReference>
<comment type="caution">
    <text evidence="1">The sequence shown here is derived from an EMBL/GenBank/DDBJ whole genome shotgun (WGS) entry which is preliminary data.</text>
</comment>
<organism evidence="1 2">
    <name type="scientific">Heliophilum fasciatum</name>
    <dbReference type="NCBI Taxonomy" id="35700"/>
    <lineage>
        <taxon>Bacteria</taxon>
        <taxon>Bacillati</taxon>
        <taxon>Bacillota</taxon>
        <taxon>Clostridia</taxon>
        <taxon>Eubacteriales</taxon>
        <taxon>Heliobacteriaceae</taxon>
        <taxon>Heliophilum</taxon>
    </lineage>
</organism>
<keyword evidence="2" id="KW-1185">Reference proteome</keyword>
<dbReference type="Proteomes" id="UP000294813">
    <property type="component" value="Unassembled WGS sequence"/>
</dbReference>
<proteinExistence type="predicted"/>
<accession>A0A4R2R6I7</accession>
<protein>
    <submittedName>
        <fullName evidence="1">Uncharacterized protein</fullName>
    </submittedName>
</protein>
<sequence>MLDDRDYSADGFHATDADFTDNYIDAEPSYQDEGFYDGIPRI</sequence>
<dbReference type="AlphaFoldDB" id="A0A4R2R6I7"/>
<name>A0A4R2R6I7_9FIRM</name>